<name>C0INT4_9BACT</name>
<sequence length="60" mass="6745">MHGNRGTADYTWDGISRQKLFTNGRWRGMSASFRCGHAYFIGNSVAVNRGRRPYGRGHGV</sequence>
<dbReference type="AlphaFoldDB" id="C0INT4"/>
<evidence type="ECO:0000313" key="1">
    <source>
        <dbReference type="EMBL" id="ACN58970.1"/>
    </source>
</evidence>
<proteinExistence type="predicted"/>
<reference evidence="1" key="1">
    <citation type="journal article" date="2009" name="ISME J.">
        <title>Functional metagenomics reveals diverse beta-lactamases in a remote Alaskan soil.</title>
        <authorList>
            <person name="Allen H.K."/>
            <person name="Moe L.A."/>
            <person name="Rodbumrer J."/>
            <person name="Gaarder A."/>
            <person name="Handelsman J."/>
        </authorList>
    </citation>
    <scope>NUCLEOTIDE SEQUENCE</scope>
</reference>
<protein>
    <submittedName>
        <fullName evidence="1">Uncharacterized protein</fullName>
    </submittedName>
</protein>
<dbReference type="EMBL" id="EU408357">
    <property type="protein sequence ID" value="ACN58970.1"/>
    <property type="molecule type" value="Genomic_DNA"/>
</dbReference>
<organism evidence="1">
    <name type="scientific">uncultured bacterium BLR10</name>
    <dbReference type="NCBI Taxonomy" id="506513"/>
    <lineage>
        <taxon>Bacteria</taxon>
        <taxon>environmental samples</taxon>
    </lineage>
</organism>
<gene>
    <name evidence="1" type="ORF">AKSOIL_0191</name>
</gene>
<accession>C0INT4</accession>